<dbReference type="InParanoid" id="D3BR44"/>
<protein>
    <recommendedName>
        <fullName evidence="1">ILEI/PANDER domain-containing protein</fullName>
    </recommendedName>
</protein>
<comment type="caution">
    <text evidence="2">The sequence shown here is derived from an EMBL/GenBank/DDBJ whole genome shotgun (WGS) entry which is preliminary data.</text>
</comment>
<evidence type="ECO:0000313" key="3">
    <source>
        <dbReference type="Proteomes" id="UP000001396"/>
    </source>
</evidence>
<gene>
    <name evidence="2" type="ORF">PPL_10448</name>
</gene>
<name>D3BR44_HETP5</name>
<dbReference type="InterPro" id="IPR039477">
    <property type="entry name" value="ILEI/PANDER_dom"/>
</dbReference>
<reference evidence="2 3" key="1">
    <citation type="journal article" date="2011" name="Genome Res.">
        <title>Phylogeny-wide analysis of social amoeba genomes highlights ancient origins for complex intercellular communication.</title>
        <authorList>
            <person name="Heidel A.J."/>
            <person name="Lawal H.M."/>
            <person name="Felder M."/>
            <person name="Schilde C."/>
            <person name="Helps N.R."/>
            <person name="Tunggal B."/>
            <person name="Rivero F."/>
            <person name="John U."/>
            <person name="Schleicher M."/>
            <person name="Eichinger L."/>
            <person name="Platzer M."/>
            <person name="Noegel A.A."/>
            <person name="Schaap P."/>
            <person name="Gloeckner G."/>
        </authorList>
    </citation>
    <scope>NUCLEOTIDE SEQUENCE [LARGE SCALE GENOMIC DNA]</scope>
    <source>
        <strain evidence="3">ATCC 26659 / Pp 5 / PN500</strain>
    </source>
</reference>
<dbReference type="AlphaFoldDB" id="D3BR44"/>
<dbReference type="Pfam" id="PF15711">
    <property type="entry name" value="ILEI"/>
    <property type="match status" value="1"/>
</dbReference>
<dbReference type="GeneID" id="31365917"/>
<sequence length="102" mass="11439">MNQYLDCTGNYNTANNDFNGESILKDVSNGLNVVTVDQVTGDSYEDNFNTANDDKEWNRFLLFIQSLKVCTFVLISVQDSIGDINNTSESRTPLISVFTNLE</sequence>
<evidence type="ECO:0000313" key="2">
    <source>
        <dbReference type="EMBL" id="EFA75876.1"/>
    </source>
</evidence>
<feature type="domain" description="ILEI/PANDER" evidence="1">
    <location>
        <begin position="29"/>
        <end position="87"/>
    </location>
</feature>
<keyword evidence="3" id="KW-1185">Reference proteome</keyword>
<accession>D3BR44</accession>
<dbReference type="EMBL" id="ADBJ01000050">
    <property type="protein sequence ID" value="EFA75876.1"/>
    <property type="molecule type" value="Genomic_DNA"/>
</dbReference>
<evidence type="ECO:0000259" key="1">
    <source>
        <dbReference type="Pfam" id="PF15711"/>
    </source>
</evidence>
<proteinExistence type="predicted"/>
<organism evidence="2 3">
    <name type="scientific">Heterostelium pallidum (strain ATCC 26659 / Pp 5 / PN500)</name>
    <name type="common">Cellular slime mold</name>
    <name type="synonym">Polysphondylium pallidum</name>
    <dbReference type="NCBI Taxonomy" id="670386"/>
    <lineage>
        <taxon>Eukaryota</taxon>
        <taxon>Amoebozoa</taxon>
        <taxon>Evosea</taxon>
        <taxon>Eumycetozoa</taxon>
        <taxon>Dictyostelia</taxon>
        <taxon>Acytosteliales</taxon>
        <taxon>Acytosteliaceae</taxon>
        <taxon>Heterostelium</taxon>
    </lineage>
</organism>
<dbReference type="Proteomes" id="UP000001396">
    <property type="component" value="Unassembled WGS sequence"/>
</dbReference>
<dbReference type="RefSeq" id="XP_020428010.1">
    <property type="nucleotide sequence ID" value="XM_020581223.1"/>
</dbReference>